<comment type="caution">
    <text evidence="3">The sequence shown here is derived from an EMBL/GenBank/DDBJ whole genome shotgun (WGS) entry which is preliminary data.</text>
</comment>
<organism evidence="3 4">
    <name type="scientific">[Phormidium ambiguum] IAM M-71</name>
    <dbReference type="NCBI Taxonomy" id="454136"/>
    <lineage>
        <taxon>Bacteria</taxon>
        <taxon>Bacillati</taxon>
        <taxon>Cyanobacteriota</taxon>
        <taxon>Cyanophyceae</taxon>
        <taxon>Oscillatoriophycideae</taxon>
        <taxon>Aerosakkonematales</taxon>
        <taxon>Aerosakkonemataceae</taxon>
        <taxon>Floridanema</taxon>
    </lineage>
</organism>
<proteinExistence type="predicted"/>
<sequence>MLHSLIAVNAPLTEKPSPQSYSLNGVEVTTAMIAIGLAIVSWLRSEFKSKSAAADAEAALIKSLQQELTDKDEEIDKQRILIWKLEKEVRMLRQAMEYSGGPFQSSGERISN</sequence>
<dbReference type="Proteomes" id="UP000185860">
    <property type="component" value="Unassembled WGS sequence"/>
</dbReference>
<feature type="transmembrane region" description="Helical" evidence="2">
    <location>
        <begin position="20"/>
        <end position="43"/>
    </location>
</feature>
<dbReference type="AlphaFoldDB" id="A0A1U7IP65"/>
<dbReference type="STRING" id="454136.NIES2119_08115"/>
<evidence type="ECO:0000313" key="3">
    <source>
        <dbReference type="EMBL" id="OKH39085.1"/>
    </source>
</evidence>
<reference evidence="3 4" key="1">
    <citation type="submission" date="2016-11" db="EMBL/GenBank/DDBJ databases">
        <title>Draft Genome Sequences of Nine Cyanobacterial Strains from Diverse Habitats.</title>
        <authorList>
            <person name="Zhu T."/>
            <person name="Hou S."/>
            <person name="Lu X."/>
            <person name="Hess W.R."/>
        </authorList>
    </citation>
    <scope>NUCLEOTIDE SEQUENCE [LARGE SCALE GENOMIC DNA]</scope>
    <source>
        <strain evidence="3 4">IAM M-71</strain>
    </source>
</reference>
<keyword evidence="2" id="KW-0812">Transmembrane</keyword>
<protein>
    <submittedName>
        <fullName evidence="3">Uncharacterized protein</fullName>
    </submittedName>
</protein>
<accession>A0A1U7IP65</accession>
<evidence type="ECO:0000256" key="1">
    <source>
        <dbReference type="SAM" id="Coils"/>
    </source>
</evidence>
<dbReference type="EMBL" id="MRCE01000006">
    <property type="protein sequence ID" value="OKH39085.1"/>
    <property type="molecule type" value="Genomic_DNA"/>
</dbReference>
<keyword evidence="2" id="KW-1133">Transmembrane helix</keyword>
<keyword evidence="2" id="KW-0472">Membrane</keyword>
<evidence type="ECO:0000256" key="2">
    <source>
        <dbReference type="SAM" id="Phobius"/>
    </source>
</evidence>
<keyword evidence="1" id="KW-0175">Coiled coil</keyword>
<feature type="coiled-coil region" evidence="1">
    <location>
        <begin position="54"/>
        <end position="81"/>
    </location>
</feature>
<evidence type="ECO:0000313" key="4">
    <source>
        <dbReference type="Proteomes" id="UP000185860"/>
    </source>
</evidence>
<dbReference type="RefSeq" id="WP_073592947.1">
    <property type="nucleotide sequence ID" value="NZ_MRCE01000006.1"/>
</dbReference>
<gene>
    <name evidence="3" type="ORF">NIES2119_08115</name>
</gene>
<name>A0A1U7IP65_9CYAN</name>